<gene>
    <name evidence="1" type="primary">g7091</name>
    <name evidence="1" type="ORF">NpPPO83_00007091</name>
</gene>
<sequence>MVAAKIDGNAIAKSIRERLHDEIREKQQSNPRYRPALRIIQVGDRSDSSTYVRMKLKAAEESGIDCKLEKFPEDITEAELLQKITHFNNDPAVHGILVQLPVPQHISEYNITSAVADEKDVDGFGVPNIGELAKRGGRPLFTPCTPKGVMVLLENTGVDIKGKNAVVIGRSDIVGSPVSYLLKNADATVTVCHSKTKDLPEIVKTADIVVAAIGKAGFVKGDWLKPGAVVIDVGTNYIPDDTKKSGQRLVGDVDFDSAAEVASHITPVPGGVGPMTVAMLLQNVVDSANHYFEEQKARHVTPLPLKLQQPVPSDIAISRAQQPKMINKVAEEVGIAKHELEPYGAYKAKVDLTLLKRLEHRRNGRYVVVTGITPTPLGEGKSTTTMGLTQALAAHLGRVSFANVRQPSQGPTFGIKGGAAGGGYSQVIPMDEFNMHLTGDIHAITAANNLLAAAIETRMFHENTQKDGPLYRRLVPAKKGKREFSPIMFRRLKKLGITKTNPDELTEEEIRRFARLDIDPETITWRRVLDVNDRHLRGVTVGTAPTEKGQTRETGFDISVASECMAVLALSNDLADMRERLGRMVVASSRGGDPVTADDIGAGGALTALMKDAIKPNLMQTLEGTPVFVHAGPFANISIGASSVLADKLALKLAGTEPDEEHNSKTGFVVTEAGFDFTMGGERFFNIKCRSSGLVPDVVVIVATVRALKVHGGGPDITPGAQLPEVYRTENVEVLRKGCVNLKKHISNAKQFGVPVVVAINQFETDTDAEIAVIREEALAAGAEDAIKSNHWAEGGRGAIELAKGVIAASEKPNDFKLLYDLEGSVQERIERIGKVMYGAEKVEFSELAQKKVDTYVKQGLGNLPICVAKTQYSLSHDPALKGAPSGFTVPIRDVRMAAGAGYLYALAADIQTIPGLPTAPGYLNVDVDSETGEIDGLF</sequence>
<reference evidence="1" key="1">
    <citation type="submission" date="2024-09" db="EMBL/GenBank/DDBJ databases">
        <title>Draft Genome Sequences of Neofusicoccum parvum.</title>
        <authorList>
            <person name="Ashida A."/>
            <person name="Camagna M."/>
            <person name="Tanaka A."/>
            <person name="Takemoto D."/>
        </authorList>
    </citation>
    <scope>NUCLEOTIDE SEQUENCE</scope>
    <source>
        <strain evidence="1">PPO83</strain>
    </source>
</reference>
<evidence type="ECO:0000313" key="1">
    <source>
        <dbReference type="EMBL" id="GME28495.1"/>
    </source>
</evidence>
<organism evidence="1 2">
    <name type="scientific">Neofusicoccum parvum</name>
    <dbReference type="NCBI Taxonomy" id="310453"/>
    <lineage>
        <taxon>Eukaryota</taxon>
        <taxon>Fungi</taxon>
        <taxon>Dikarya</taxon>
        <taxon>Ascomycota</taxon>
        <taxon>Pezizomycotina</taxon>
        <taxon>Dothideomycetes</taxon>
        <taxon>Dothideomycetes incertae sedis</taxon>
        <taxon>Botryosphaeriales</taxon>
        <taxon>Botryosphaeriaceae</taxon>
        <taxon>Neofusicoccum</taxon>
    </lineage>
</organism>
<dbReference type="Proteomes" id="UP001165186">
    <property type="component" value="Unassembled WGS sequence"/>
</dbReference>
<protein>
    <submittedName>
        <fullName evidence="1">C-1-tetrahydrofolate synthase</fullName>
    </submittedName>
</protein>
<accession>A0ACB5S6Y6</accession>
<evidence type="ECO:0000313" key="2">
    <source>
        <dbReference type="Proteomes" id="UP001165186"/>
    </source>
</evidence>
<comment type="caution">
    <text evidence="1">The sequence shown here is derived from an EMBL/GenBank/DDBJ whole genome shotgun (WGS) entry which is preliminary data.</text>
</comment>
<name>A0ACB5S6Y6_9PEZI</name>
<proteinExistence type="predicted"/>
<dbReference type="EMBL" id="BSXG01000048">
    <property type="protein sequence ID" value="GME28495.1"/>
    <property type="molecule type" value="Genomic_DNA"/>
</dbReference>
<keyword evidence="2" id="KW-1185">Reference proteome</keyword>